<protein>
    <recommendedName>
        <fullName evidence="4">Type IV pilus assembly protein PilY1</fullName>
    </recommendedName>
</protein>
<accession>A0A1T4XSC2</accession>
<dbReference type="SUPFAM" id="SSF50998">
    <property type="entry name" value="Quinoprotein alcohol dehydrogenase-like"/>
    <property type="match status" value="1"/>
</dbReference>
<sequence>MRKISRFLCLIRQASLSLILSSLALPVLADETEIFSQNQASKVDANVLFLLDASGSMKKILSNSGGRSRMEVLQSTFRDVLNDAPTNVNIGLMHYANASFLPSYSWNSIKGISFPISPIDQQASTIIGSAASSDNLIDPPLGMPVRTFLADVVDSWQAAGYTPIVDSLYEAARYFRGESLVWGKHEAAYSWAAHPSTYTGSLACTSQHQEECSPDWGTCNATADLSPGACTTRQYSECCQWETAADGSQSCKNNNYSCTVSVNFCQHTICDAYSGNPVYKSPIEHSCQANYLVLMSDGKPEYPYWNGVTADGTARYPESVAPTHVYNTALVPPMLPDMDNTHFPVTVSSLISSACTDAPVGYQSGKCGAELTNFLANEDQSTTIAGKQVVKTFTVAFGMADEPAGTSYLAQLATAENGAYTADNPQELATAFNQILTDVQKDSLSFSSPSFVVDQSNLLSHENNVYMPVFDSSQTAMWSGNLRKFTVNDAGEILGATGSSVLNTDGSLSTHAQDLWSSTSHGSDVSLGGAANKLPSPANRVLYTDAGGLNLVSISPNTTSITANLLGPSGTFTTQHHLLLTSYFYSNLPAGTSCWGSYTNCDGNRRFVLGNPYTGSGCVNIAEVTTCSASTISAEQRTKLLNFIRGYKDGDVNAGARNHLGDSLNSKAVVVDYGNNVVRVLLATNEGFLHAFDAESGVEKWAFMPESLLKNAKAFLDNQADSQHIYGIDGSPTIWRVDHNLNGIIELNPTQDYNGDGEINAEDADSIKLYFGLRRGGRMYYGMDISSADSPSILWKLAPTASSGAISSAFGELGETWSKPTLSKLRVAAGDGTQQSILKQVLVFGGGYDPRKDEEDITKRLPDQWGRDVFIVDANSGSLLWSLRKGYYGVSGTQSPITDSTSLTHSITGDIRILDMDNNGALDRLYFADTGGNVWRVDMDVDVRDTDSSTYYDYSKAQLTQLASLGGDNSTQDHRKFFYEPDTAIRMHNGKPLLTLAIGSGYRTHPLNTSAALDRLYMLIDPDVYQLPATPSLITDTDLKDVQTIETGKTILDYPDRKGWYYELEHHGEKALSPVLTVLDKLIFTTFSQADQAGNASVVQACEPATNTSRAYVLDLLKGTAVLNLDRSADGSADKFVVAGTNELLDTPQLIFGRLTGQNGEASCELGSCQQNIMVRIGKLKLPLLDLANTDHQTASYTQMIDLTRLLPRMYWLDFTAEAEGE</sequence>
<dbReference type="InterPro" id="IPR011047">
    <property type="entry name" value="Quinoprotein_ADH-like_sf"/>
</dbReference>
<keyword evidence="1" id="KW-0732">Signal</keyword>
<keyword evidence="3" id="KW-1185">Reference proteome</keyword>
<dbReference type="InterPro" id="IPR015943">
    <property type="entry name" value="WD40/YVTN_repeat-like_dom_sf"/>
</dbReference>
<reference evidence="3" key="1">
    <citation type="submission" date="2017-02" db="EMBL/GenBank/DDBJ databases">
        <authorList>
            <person name="Varghese N."/>
            <person name="Submissions S."/>
        </authorList>
    </citation>
    <scope>NUCLEOTIDE SEQUENCE [LARGE SCALE GENOMIC DNA]</scope>
    <source>
        <strain evidence="3">ATCC 49788</strain>
    </source>
</reference>
<dbReference type="Gene3D" id="3.40.50.410">
    <property type="entry name" value="von Willebrand factor, type A domain"/>
    <property type="match status" value="1"/>
</dbReference>
<dbReference type="SUPFAM" id="SSF53300">
    <property type="entry name" value="vWA-like"/>
    <property type="match status" value="1"/>
</dbReference>
<dbReference type="InterPro" id="IPR036465">
    <property type="entry name" value="vWFA_dom_sf"/>
</dbReference>
<dbReference type="AlphaFoldDB" id="A0A1T4XSC2"/>
<dbReference type="EMBL" id="FUYB01000022">
    <property type="protein sequence ID" value="SKA92460.1"/>
    <property type="molecule type" value="Genomic_DNA"/>
</dbReference>
<name>A0A1T4XSC2_9GAMM</name>
<evidence type="ECO:0000313" key="2">
    <source>
        <dbReference type="EMBL" id="SKA92460.1"/>
    </source>
</evidence>
<dbReference type="Proteomes" id="UP000190460">
    <property type="component" value="Unassembled WGS sequence"/>
</dbReference>
<evidence type="ECO:0000256" key="1">
    <source>
        <dbReference type="SAM" id="SignalP"/>
    </source>
</evidence>
<evidence type="ECO:0008006" key="4">
    <source>
        <dbReference type="Google" id="ProtNLM"/>
    </source>
</evidence>
<evidence type="ECO:0000313" key="3">
    <source>
        <dbReference type="Proteomes" id="UP000190460"/>
    </source>
</evidence>
<feature type="chain" id="PRO_5012323576" description="Type IV pilus assembly protein PilY1" evidence="1">
    <location>
        <begin position="30"/>
        <end position="1222"/>
    </location>
</feature>
<dbReference type="Gene3D" id="2.130.10.10">
    <property type="entry name" value="YVTN repeat-like/Quinoprotein amine dehydrogenase"/>
    <property type="match status" value="1"/>
</dbReference>
<gene>
    <name evidence="2" type="ORF">SAMN02745130_03378</name>
</gene>
<feature type="signal peptide" evidence="1">
    <location>
        <begin position="1"/>
        <end position="29"/>
    </location>
</feature>
<organism evidence="2 3">
    <name type="scientific">Thiothrix eikelboomii</name>
    <dbReference type="NCBI Taxonomy" id="92487"/>
    <lineage>
        <taxon>Bacteria</taxon>
        <taxon>Pseudomonadati</taxon>
        <taxon>Pseudomonadota</taxon>
        <taxon>Gammaproteobacteria</taxon>
        <taxon>Thiotrichales</taxon>
        <taxon>Thiotrichaceae</taxon>
        <taxon>Thiothrix</taxon>
    </lineage>
</organism>
<proteinExistence type="predicted"/>
<dbReference type="STRING" id="92487.SAMN02745130_03378"/>